<accession>A0A9P0ZUG0</accession>
<comment type="caution">
    <text evidence="2">The sequence shown here is derived from an EMBL/GenBank/DDBJ whole genome shotgun (WGS) entry which is preliminary data.</text>
</comment>
<proteinExistence type="predicted"/>
<dbReference type="EMBL" id="CAMAPE010000068">
    <property type="protein sequence ID" value="CAH9115673.1"/>
    <property type="molecule type" value="Genomic_DNA"/>
</dbReference>
<evidence type="ECO:0000256" key="1">
    <source>
        <dbReference type="SAM" id="MobiDB-lite"/>
    </source>
</evidence>
<evidence type="ECO:0000313" key="2">
    <source>
        <dbReference type="EMBL" id="CAH9115673.1"/>
    </source>
</evidence>
<evidence type="ECO:0000313" key="3">
    <source>
        <dbReference type="Proteomes" id="UP001152484"/>
    </source>
</evidence>
<sequence>MRVEGGFVMPAPKKLLTKQPHQHEKKSSEEWVQVSRKNKGKEVVLGDKDKVESSKRREIGSTLIIWEGGNRVKSEKATVPESVGKEVVVVTENEKFDSSQGIRGNPDKGDPVKAAAVEVEAVSHQEELATVVDDVEKRVEKDQILEEEEGHMLEAVGLGECVNIKPSSDVTKLISFEEGNDFNVGSKIVVEGVVSDGEHVDIDVITVDI</sequence>
<keyword evidence="3" id="KW-1185">Reference proteome</keyword>
<protein>
    <submittedName>
        <fullName evidence="2">Uncharacterized protein</fullName>
    </submittedName>
</protein>
<feature type="region of interest" description="Disordered" evidence="1">
    <location>
        <begin position="1"/>
        <end position="39"/>
    </location>
</feature>
<dbReference type="AlphaFoldDB" id="A0A9P0ZUG0"/>
<reference evidence="2" key="1">
    <citation type="submission" date="2022-07" db="EMBL/GenBank/DDBJ databases">
        <authorList>
            <person name="Macas J."/>
            <person name="Novak P."/>
            <person name="Neumann P."/>
        </authorList>
    </citation>
    <scope>NUCLEOTIDE SEQUENCE</scope>
</reference>
<dbReference type="Proteomes" id="UP001152484">
    <property type="component" value="Unassembled WGS sequence"/>
</dbReference>
<organism evidence="2 3">
    <name type="scientific">Cuscuta europaea</name>
    <name type="common">European dodder</name>
    <dbReference type="NCBI Taxonomy" id="41803"/>
    <lineage>
        <taxon>Eukaryota</taxon>
        <taxon>Viridiplantae</taxon>
        <taxon>Streptophyta</taxon>
        <taxon>Embryophyta</taxon>
        <taxon>Tracheophyta</taxon>
        <taxon>Spermatophyta</taxon>
        <taxon>Magnoliopsida</taxon>
        <taxon>eudicotyledons</taxon>
        <taxon>Gunneridae</taxon>
        <taxon>Pentapetalae</taxon>
        <taxon>asterids</taxon>
        <taxon>lamiids</taxon>
        <taxon>Solanales</taxon>
        <taxon>Convolvulaceae</taxon>
        <taxon>Cuscuteae</taxon>
        <taxon>Cuscuta</taxon>
        <taxon>Cuscuta subgen. Cuscuta</taxon>
    </lineage>
</organism>
<name>A0A9P0ZUG0_CUSEU</name>
<gene>
    <name evidence="2" type="ORF">CEURO_LOCUS20885</name>
</gene>